<gene>
    <name evidence="1" type="ORF">N656DRAFT_796902</name>
</gene>
<reference evidence="1" key="2">
    <citation type="submission" date="2023-05" db="EMBL/GenBank/DDBJ databases">
        <authorList>
            <consortium name="Lawrence Berkeley National Laboratory"/>
            <person name="Steindorff A."/>
            <person name="Hensen N."/>
            <person name="Bonometti L."/>
            <person name="Westerberg I."/>
            <person name="Brannstrom I.O."/>
            <person name="Guillou S."/>
            <person name="Cros-Aarteil S."/>
            <person name="Calhoun S."/>
            <person name="Haridas S."/>
            <person name="Kuo A."/>
            <person name="Mondo S."/>
            <person name="Pangilinan J."/>
            <person name="Riley R."/>
            <person name="Labutti K."/>
            <person name="Andreopoulos B."/>
            <person name="Lipzen A."/>
            <person name="Chen C."/>
            <person name="Yanf M."/>
            <person name="Daum C."/>
            <person name="Ng V."/>
            <person name="Clum A."/>
            <person name="Ohm R."/>
            <person name="Martin F."/>
            <person name="Silar P."/>
            <person name="Natvig D."/>
            <person name="Lalanne C."/>
            <person name="Gautier V."/>
            <person name="Ament-Velasquez S.L."/>
            <person name="Kruys A."/>
            <person name="Hutchinson M.I."/>
            <person name="Powell A.J."/>
            <person name="Barry K."/>
            <person name="Miller A.N."/>
            <person name="Grigoriev I.V."/>
            <person name="Debuchy R."/>
            <person name="Gladieux P."/>
            <person name="Thoren M.H."/>
            <person name="Johannesson H."/>
        </authorList>
    </citation>
    <scope>NUCLEOTIDE SEQUENCE</scope>
    <source>
        <strain evidence="1">CBS 508.74</strain>
    </source>
</reference>
<organism evidence="1 2">
    <name type="scientific">Canariomyces notabilis</name>
    <dbReference type="NCBI Taxonomy" id="2074819"/>
    <lineage>
        <taxon>Eukaryota</taxon>
        <taxon>Fungi</taxon>
        <taxon>Dikarya</taxon>
        <taxon>Ascomycota</taxon>
        <taxon>Pezizomycotina</taxon>
        <taxon>Sordariomycetes</taxon>
        <taxon>Sordariomycetidae</taxon>
        <taxon>Sordariales</taxon>
        <taxon>Chaetomiaceae</taxon>
        <taxon>Canariomyces</taxon>
    </lineage>
</organism>
<dbReference type="EMBL" id="MU853338">
    <property type="protein sequence ID" value="KAK4113665.1"/>
    <property type="molecule type" value="Genomic_DNA"/>
</dbReference>
<dbReference type="RefSeq" id="XP_064671235.1">
    <property type="nucleotide sequence ID" value="XM_064817580.1"/>
</dbReference>
<dbReference type="GeneID" id="89941705"/>
<reference evidence="1" key="1">
    <citation type="journal article" date="2023" name="Mol. Phylogenet. Evol.">
        <title>Genome-scale phylogeny and comparative genomics of the fungal order Sordariales.</title>
        <authorList>
            <person name="Hensen N."/>
            <person name="Bonometti L."/>
            <person name="Westerberg I."/>
            <person name="Brannstrom I.O."/>
            <person name="Guillou S."/>
            <person name="Cros-Aarteil S."/>
            <person name="Calhoun S."/>
            <person name="Haridas S."/>
            <person name="Kuo A."/>
            <person name="Mondo S."/>
            <person name="Pangilinan J."/>
            <person name="Riley R."/>
            <person name="LaButti K."/>
            <person name="Andreopoulos B."/>
            <person name="Lipzen A."/>
            <person name="Chen C."/>
            <person name="Yan M."/>
            <person name="Daum C."/>
            <person name="Ng V."/>
            <person name="Clum A."/>
            <person name="Steindorff A."/>
            <person name="Ohm R.A."/>
            <person name="Martin F."/>
            <person name="Silar P."/>
            <person name="Natvig D.O."/>
            <person name="Lalanne C."/>
            <person name="Gautier V."/>
            <person name="Ament-Velasquez S.L."/>
            <person name="Kruys A."/>
            <person name="Hutchinson M.I."/>
            <person name="Powell A.J."/>
            <person name="Barry K."/>
            <person name="Miller A.N."/>
            <person name="Grigoriev I.V."/>
            <person name="Debuchy R."/>
            <person name="Gladieux P."/>
            <person name="Hiltunen Thoren M."/>
            <person name="Johannesson H."/>
        </authorList>
    </citation>
    <scope>NUCLEOTIDE SEQUENCE</scope>
    <source>
        <strain evidence="1">CBS 508.74</strain>
    </source>
</reference>
<comment type="caution">
    <text evidence="1">The sequence shown here is derived from an EMBL/GenBank/DDBJ whole genome shotgun (WGS) entry which is preliminary data.</text>
</comment>
<keyword evidence="2" id="KW-1185">Reference proteome</keyword>
<dbReference type="AlphaFoldDB" id="A0AAN6TGW7"/>
<evidence type="ECO:0000313" key="1">
    <source>
        <dbReference type="EMBL" id="KAK4113665.1"/>
    </source>
</evidence>
<accession>A0AAN6TGW7</accession>
<protein>
    <submittedName>
        <fullName evidence="1">Uncharacterized protein</fullName>
    </submittedName>
</protein>
<dbReference type="Proteomes" id="UP001302812">
    <property type="component" value="Unassembled WGS sequence"/>
</dbReference>
<evidence type="ECO:0000313" key="2">
    <source>
        <dbReference type="Proteomes" id="UP001302812"/>
    </source>
</evidence>
<name>A0AAN6TGW7_9PEZI</name>
<proteinExistence type="predicted"/>
<sequence length="232" mass="24745">MAGAAGKWGYTQVHVEVDVVHMHFHCHAEGTVPIHLQEQPDMQVQDTTEVGEAAVASSEPVVEFDLLLDLFLSVVEEAAVANSELVAEFDHLVGLLPSVVEEAAVANSEPVAEFDHLVGLLLSVAEGAAAASWEPVVKFDPLLGPVPMCPHAHARHSEPGRTVRALRAERWELGPPRPDPAQVAIVDEGWAGTVASGLQLDHSELRPGWEYLSAATRLAELANSFAPAVDSA</sequence>